<dbReference type="AlphaFoldDB" id="A0A2D2D5C0"/>
<dbReference type="EMBL" id="CP023737">
    <property type="protein sequence ID" value="ATQ70019.1"/>
    <property type="molecule type" value="Genomic_DNA"/>
</dbReference>
<dbReference type="RefSeq" id="WP_003611487.1">
    <property type="nucleotide sequence ID" value="NZ_ADVE02000001.1"/>
</dbReference>
<evidence type="ECO:0000313" key="2">
    <source>
        <dbReference type="Proteomes" id="UP000230709"/>
    </source>
</evidence>
<gene>
    <name evidence="1" type="ORF">CQW49_20605</name>
</gene>
<dbReference type="Proteomes" id="UP000230709">
    <property type="component" value="Chromosome"/>
</dbReference>
<organism evidence="1 2">
    <name type="scientific">Methylosinus trichosporium (strain ATCC 35070 / NCIMB 11131 / UNIQEM 75 / OB3b)</name>
    <dbReference type="NCBI Taxonomy" id="595536"/>
    <lineage>
        <taxon>Bacteria</taxon>
        <taxon>Pseudomonadati</taxon>
        <taxon>Pseudomonadota</taxon>
        <taxon>Alphaproteobacteria</taxon>
        <taxon>Hyphomicrobiales</taxon>
        <taxon>Methylocystaceae</taxon>
        <taxon>Methylosinus</taxon>
    </lineage>
</organism>
<keyword evidence="2" id="KW-1185">Reference proteome</keyword>
<dbReference type="KEGG" id="mtw:CQW49_20605"/>
<sequence length="84" mass="8617">MIERVALYCTLLALASVLGADLLSSMLQKGELPAIAFVHPDRRPPAGPQDFRGVGVDMTATGSLPSAAAARAAAPVSPCDNGRN</sequence>
<evidence type="ECO:0000313" key="1">
    <source>
        <dbReference type="EMBL" id="ATQ70019.1"/>
    </source>
</evidence>
<name>A0A2D2D5C0_METT3</name>
<accession>A0A2D2D5C0</accession>
<reference evidence="2" key="1">
    <citation type="submission" date="2017-10" db="EMBL/GenBank/DDBJ databases">
        <title>Completed PacBio SMRT sequence of Methylosinus trichosporium OB3b reveals presence of a third large plasmid.</title>
        <authorList>
            <person name="Charles T.C."/>
            <person name="Lynch M.D.J."/>
            <person name="Heil J.R."/>
            <person name="Cheng J."/>
        </authorList>
    </citation>
    <scope>NUCLEOTIDE SEQUENCE [LARGE SCALE GENOMIC DNA]</scope>
    <source>
        <strain evidence="2">OB3b</strain>
    </source>
</reference>
<proteinExistence type="predicted"/>
<protein>
    <submittedName>
        <fullName evidence="1">Uncharacterized protein</fullName>
    </submittedName>
</protein>